<keyword evidence="5" id="KW-0482">Metalloprotease</keyword>
<evidence type="ECO:0000256" key="2">
    <source>
        <dbReference type="ARBA" id="ARBA00022723"/>
    </source>
</evidence>
<evidence type="ECO:0000256" key="4">
    <source>
        <dbReference type="ARBA" id="ARBA00022833"/>
    </source>
</evidence>
<dbReference type="GO" id="GO:0061504">
    <property type="term" value="P:cyclic threonylcarbamoyladenosine biosynthetic process"/>
    <property type="evidence" value="ECO:0007669"/>
    <property type="project" value="TreeGrafter"/>
</dbReference>
<evidence type="ECO:0000256" key="1">
    <source>
        <dbReference type="ARBA" id="ARBA00022670"/>
    </source>
</evidence>
<feature type="domain" description="JAB" evidence="7">
    <location>
        <begin position="18"/>
        <end position="115"/>
    </location>
</feature>
<dbReference type="PANTHER" id="PTHR43267">
    <property type="entry name" value="TRNA THREONYLCARBAMOYLADENOSINE DEHYDRATASE"/>
    <property type="match status" value="1"/>
</dbReference>
<dbReference type="GO" id="GO:0008641">
    <property type="term" value="F:ubiquitin-like modifier activating enzyme activity"/>
    <property type="evidence" value="ECO:0007669"/>
    <property type="project" value="InterPro"/>
</dbReference>
<dbReference type="PANTHER" id="PTHR43267:SF1">
    <property type="entry name" value="TRNA THREONYLCARBAMOYLADENOSINE DEHYDRATASE"/>
    <property type="match status" value="1"/>
</dbReference>
<dbReference type="GO" id="GO:0061503">
    <property type="term" value="F:tRNA threonylcarbamoyladenosine dehydratase"/>
    <property type="evidence" value="ECO:0007669"/>
    <property type="project" value="TreeGrafter"/>
</dbReference>
<dbReference type="InterPro" id="IPR028090">
    <property type="entry name" value="JAB_dom_prok"/>
</dbReference>
<dbReference type="Pfam" id="PF14464">
    <property type="entry name" value="Prok-JAB"/>
    <property type="match status" value="1"/>
</dbReference>
<dbReference type="GO" id="GO:0008237">
    <property type="term" value="F:metallopeptidase activity"/>
    <property type="evidence" value="ECO:0007669"/>
    <property type="project" value="UniProtKB-KW"/>
</dbReference>
<evidence type="ECO:0000256" key="5">
    <source>
        <dbReference type="ARBA" id="ARBA00023049"/>
    </source>
</evidence>
<dbReference type="InterPro" id="IPR000594">
    <property type="entry name" value="ThiF_NAD_FAD-bd"/>
</dbReference>
<evidence type="ECO:0000259" key="7">
    <source>
        <dbReference type="Pfam" id="PF14464"/>
    </source>
</evidence>
<dbReference type="GO" id="GO:0006508">
    <property type="term" value="P:proteolysis"/>
    <property type="evidence" value="ECO:0007669"/>
    <property type="project" value="UniProtKB-KW"/>
</dbReference>
<keyword evidence="3" id="KW-0378">Hydrolase</keyword>
<protein>
    <recommendedName>
        <fullName evidence="9">Sulfur carrier protein adenylyltransferase ThiF</fullName>
    </recommendedName>
</protein>
<feature type="domain" description="THIF-type NAD/FAD binding fold" evidence="6">
    <location>
        <begin position="184"/>
        <end position="235"/>
    </location>
</feature>
<sequence>MKVKLRMTGNQHVNIKSHVIASDGNEAGSLLLCEPVFREKNSILLVKEIMHIPYEAYDSRTPTFLSWPTERFLMLHYERIEKEGLSLIMLHSHPTDFNDFSKTDNESDLKILVRLTSCIEGKQPHGSAIMLPDGSIKARIISQNDKFIPMDMISVAGDDIHFFGNFPQNDADPEYVKKTDQVYGSATTSIMRKLTVGVVGCSGTGSPSIELLLRYHTGHLVLIDFDKIEEGNLNRILCPECKTLRITP</sequence>
<proteinExistence type="predicted"/>
<evidence type="ECO:0000256" key="3">
    <source>
        <dbReference type="ARBA" id="ARBA00022801"/>
    </source>
</evidence>
<name>A0A3B0YXV4_9ZZZZ</name>
<dbReference type="GO" id="GO:0046872">
    <property type="term" value="F:metal ion binding"/>
    <property type="evidence" value="ECO:0007669"/>
    <property type="project" value="UniProtKB-KW"/>
</dbReference>
<dbReference type="Pfam" id="PF00899">
    <property type="entry name" value="ThiF"/>
    <property type="match status" value="1"/>
</dbReference>
<dbReference type="AlphaFoldDB" id="A0A3B0YXV4"/>
<reference evidence="8" key="1">
    <citation type="submission" date="2018-06" db="EMBL/GenBank/DDBJ databases">
        <authorList>
            <person name="Zhirakovskaya E."/>
        </authorList>
    </citation>
    <scope>NUCLEOTIDE SEQUENCE</scope>
</reference>
<dbReference type="InterPro" id="IPR035985">
    <property type="entry name" value="Ubiquitin-activating_enz"/>
</dbReference>
<keyword evidence="2" id="KW-0479">Metal-binding</keyword>
<dbReference type="InterPro" id="IPR045886">
    <property type="entry name" value="ThiF/MoeB/HesA"/>
</dbReference>
<organism evidence="8">
    <name type="scientific">hydrothermal vent metagenome</name>
    <dbReference type="NCBI Taxonomy" id="652676"/>
    <lineage>
        <taxon>unclassified sequences</taxon>
        <taxon>metagenomes</taxon>
        <taxon>ecological metagenomes</taxon>
    </lineage>
</organism>
<keyword evidence="4" id="KW-0862">Zinc</keyword>
<gene>
    <name evidence="8" type="ORF">MNBD_GAMMA12-352</name>
</gene>
<accession>A0A3B0YXV4</accession>
<dbReference type="Gene3D" id="3.40.50.720">
    <property type="entry name" value="NAD(P)-binding Rossmann-like Domain"/>
    <property type="match status" value="1"/>
</dbReference>
<evidence type="ECO:0008006" key="9">
    <source>
        <dbReference type="Google" id="ProtNLM"/>
    </source>
</evidence>
<evidence type="ECO:0000259" key="6">
    <source>
        <dbReference type="Pfam" id="PF00899"/>
    </source>
</evidence>
<evidence type="ECO:0000313" key="8">
    <source>
        <dbReference type="EMBL" id="VAW79029.1"/>
    </source>
</evidence>
<keyword evidence="1" id="KW-0645">Protease</keyword>
<dbReference type="SUPFAM" id="SSF69572">
    <property type="entry name" value="Activating enzymes of the ubiquitin-like proteins"/>
    <property type="match status" value="1"/>
</dbReference>
<dbReference type="EMBL" id="UOFL01000171">
    <property type="protein sequence ID" value="VAW79029.1"/>
    <property type="molecule type" value="Genomic_DNA"/>
</dbReference>